<dbReference type="PANTHER" id="PTHR34482:SF47">
    <property type="entry name" value="CCHC-TYPE DOMAIN-CONTAINING PROTEIN"/>
    <property type="match status" value="1"/>
</dbReference>
<dbReference type="InterPro" id="IPR005162">
    <property type="entry name" value="Retrotrans_gag_dom"/>
</dbReference>
<evidence type="ECO:0000313" key="3">
    <source>
        <dbReference type="EMBL" id="GMN68258.1"/>
    </source>
</evidence>
<dbReference type="PANTHER" id="PTHR34482">
    <property type="entry name" value="DNA DAMAGE-INDUCIBLE PROTEIN 1-LIKE"/>
    <property type="match status" value="1"/>
</dbReference>
<dbReference type="Proteomes" id="UP001187192">
    <property type="component" value="Unassembled WGS sequence"/>
</dbReference>
<evidence type="ECO:0000256" key="1">
    <source>
        <dbReference type="SAM" id="MobiDB-lite"/>
    </source>
</evidence>
<gene>
    <name evidence="3" type="ORF">TIFTF001_037315</name>
</gene>
<feature type="region of interest" description="Disordered" evidence="1">
    <location>
        <begin position="363"/>
        <end position="387"/>
    </location>
</feature>
<dbReference type="EMBL" id="BTGU01000580">
    <property type="protein sequence ID" value="GMN68258.1"/>
    <property type="molecule type" value="Genomic_DNA"/>
</dbReference>
<comment type="caution">
    <text evidence="3">The sequence shown here is derived from an EMBL/GenBank/DDBJ whole genome shotgun (WGS) entry which is preliminary data.</text>
</comment>
<feature type="domain" description="Retrotransposon gag" evidence="2">
    <location>
        <begin position="262"/>
        <end position="335"/>
    </location>
</feature>
<dbReference type="Pfam" id="PF03732">
    <property type="entry name" value="Retrotrans_gag"/>
    <property type="match status" value="1"/>
</dbReference>
<organism evidence="3 4">
    <name type="scientific">Ficus carica</name>
    <name type="common">Common fig</name>
    <dbReference type="NCBI Taxonomy" id="3494"/>
    <lineage>
        <taxon>Eukaryota</taxon>
        <taxon>Viridiplantae</taxon>
        <taxon>Streptophyta</taxon>
        <taxon>Embryophyta</taxon>
        <taxon>Tracheophyta</taxon>
        <taxon>Spermatophyta</taxon>
        <taxon>Magnoliopsida</taxon>
        <taxon>eudicotyledons</taxon>
        <taxon>Gunneridae</taxon>
        <taxon>Pentapetalae</taxon>
        <taxon>rosids</taxon>
        <taxon>fabids</taxon>
        <taxon>Rosales</taxon>
        <taxon>Moraceae</taxon>
        <taxon>Ficeae</taxon>
        <taxon>Ficus</taxon>
    </lineage>
</organism>
<evidence type="ECO:0000313" key="4">
    <source>
        <dbReference type="Proteomes" id="UP001187192"/>
    </source>
</evidence>
<proteinExistence type="predicted"/>
<reference evidence="3" key="1">
    <citation type="submission" date="2023-07" db="EMBL/GenBank/DDBJ databases">
        <title>draft genome sequence of fig (Ficus carica).</title>
        <authorList>
            <person name="Takahashi T."/>
            <person name="Nishimura K."/>
        </authorList>
    </citation>
    <scope>NUCLEOTIDE SEQUENCE</scope>
</reference>
<name>A0AA88E5X9_FICCA</name>
<dbReference type="AlphaFoldDB" id="A0AA88E5X9"/>
<evidence type="ECO:0000259" key="2">
    <source>
        <dbReference type="Pfam" id="PF03732"/>
    </source>
</evidence>
<accession>A0AA88E5X9</accession>
<sequence length="436" mass="49331">MVVYVSSLLAILDARRWDMVGLTVKSVCQHHSHYPRLMDEDRDAALVFYGMQPVLFDGTRKTVSLAGCLYDMELIFREPAIPGGSWADFHVLIIACYGPLLDKEANMPYRDPEIYNDIFQDAMLPYIPRDLGVTLESMIDAIMEAKIIAHMLQAAAPKDDYLLVPFDDAGVGEPLFQGGPILPEDPIPAVPLQKTPPQEAEEVRQGVPRNFKVPLAPAGIQANPPLVREDLLYEPFKRMKAPEFEGPTDPIEVDNWLIDIQDARHWWITVQMRRDVATMSWQDFVAEFRTMYYNIENLAAQQDEFNSLKQGSMTVLEAVKKFEQLARLCSELVPNEIEKDKEVMAQIFKAKKEEKVVFGKNKKKGNVTGQGQLRNYPQKKGNRGNEGNNNNYPVCAQCGKKHLGVCRLGTNACYLYGKEGQYARNCTLNSQNQNPQ</sequence>
<protein>
    <recommendedName>
        <fullName evidence="2">Retrotransposon gag domain-containing protein</fullName>
    </recommendedName>
</protein>
<keyword evidence="4" id="KW-1185">Reference proteome</keyword>